<dbReference type="Gene3D" id="1.20.1440.150">
    <property type="match status" value="1"/>
</dbReference>
<reference evidence="6" key="1">
    <citation type="submission" date="2022-09" db="EMBL/GenBank/DDBJ databases">
        <title>Characterization of three MwoI isoschizomers from sequenced genome and metagenomes.</title>
        <authorList>
            <person name="Fomenkov A."/>
            <person name="Xu S.Y."/>
            <person name="Roberts R.J."/>
        </authorList>
    </citation>
    <scope>NUCLEOTIDE SEQUENCE</scope>
    <source>
        <strain evidence="6">DSM 2970</strain>
    </source>
</reference>
<evidence type="ECO:0000256" key="1">
    <source>
        <dbReference type="ARBA" id="ARBA00022555"/>
    </source>
</evidence>
<accession>A0A9E7RSV0</accession>
<gene>
    <name evidence="6" type="ORF">N5910_06885</name>
    <name evidence="5" type="ORF">U2150_02660</name>
</gene>
<keyword evidence="2 3" id="KW-0694">RNA-binding</keyword>
<feature type="domain" description="TRNA-binding" evidence="4">
    <location>
        <begin position="132"/>
        <end position="225"/>
    </location>
</feature>
<keyword evidence="7" id="KW-1185">Reference proteome</keyword>
<dbReference type="RefSeq" id="WP_074359276.1">
    <property type="nucleotide sequence ID" value="NZ_CP104550.1"/>
</dbReference>
<dbReference type="KEGG" id="mwo:MWSIV6_1364"/>
<dbReference type="Proteomes" id="UP001065373">
    <property type="component" value="Chromosome"/>
</dbReference>
<dbReference type="SUPFAM" id="SSF50249">
    <property type="entry name" value="Nucleic acid-binding proteins"/>
    <property type="match status" value="1"/>
</dbReference>
<keyword evidence="1 3" id="KW-0820">tRNA-binding</keyword>
<dbReference type="Pfam" id="PF01588">
    <property type="entry name" value="tRNA_bind"/>
    <property type="match status" value="1"/>
</dbReference>
<dbReference type="GeneID" id="75106963"/>
<evidence type="ECO:0000313" key="6">
    <source>
        <dbReference type="EMBL" id="UXH31261.1"/>
    </source>
</evidence>
<dbReference type="EMBL" id="CP104550">
    <property type="protein sequence ID" value="UXH31261.1"/>
    <property type="molecule type" value="Genomic_DNA"/>
</dbReference>
<evidence type="ECO:0000259" key="4">
    <source>
        <dbReference type="PROSITE" id="PS50886"/>
    </source>
</evidence>
<proteinExistence type="predicted"/>
<sequence length="240" mass="26330">MWDTSKDYRLMVALKSVELFRRTLETGSFRGQWKKKLALTTAGEIERTLQGILYSYLEPGELAGSPEIEGVMEKLDVIVEALGGEDWAMKFASEAGKDDREKVEENIARVRFFLNTIGNLKKRLMLGKIADPVIGVDILAGEVMSVGGHPGADKLQVCNVNIGGRALKVVTNDPDVREGDRVAVALLPPENFMGITSEGMFLGVEGVLRDVKGEPGEMPRGIPLEALNEARNLVEEFLKS</sequence>
<evidence type="ECO:0000313" key="7">
    <source>
        <dbReference type="Proteomes" id="UP001369247"/>
    </source>
</evidence>
<dbReference type="Pfam" id="PF18489">
    <property type="entry name" value="Alpha_Helical"/>
    <property type="match status" value="1"/>
</dbReference>
<name>A0A9E7RSV0_METWO</name>
<dbReference type="Proteomes" id="UP001369247">
    <property type="component" value="Unassembled WGS sequence"/>
</dbReference>
<dbReference type="InterPro" id="IPR012340">
    <property type="entry name" value="NA-bd_OB-fold"/>
</dbReference>
<reference evidence="5 7" key="2">
    <citation type="submission" date="2023-12" db="EMBL/GenBank/DDBJ databases">
        <title>Phenotypic and Genomic Characterization of Methanothermobacter wolfeii Strain BSEL, a CO2-Capturing Archaeon with Minimal Nutrient Requirements.</title>
        <authorList>
            <person name="Ale Enriquez F."/>
            <person name="Ahring B.K."/>
        </authorList>
    </citation>
    <scope>NUCLEOTIDE SEQUENCE [LARGE SCALE GENOMIC DNA]</scope>
    <source>
        <strain evidence="5 7">BSEL-1</strain>
    </source>
</reference>
<dbReference type="SMR" id="A0A9E7RSV0"/>
<dbReference type="InterPro" id="IPR002547">
    <property type="entry name" value="tRNA-bd_dom"/>
</dbReference>
<protein>
    <submittedName>
        <fullName evidence="6">tRNA-binding protein</fullName>
    </submittedName>
</protein>
<dbReference type="PROSITE" id="PS50886">
    <property type="entry name" value="TRBD"/>
    <property type="match status" value="1"/>
</dbReference>
<evidence type="ECO:0000313" key="5">
    <source>
        <dbReference type="EMBL" id="MEJ8542394.1"/>
    </source>
</evidence>
<dbReference type="AlphaFoldDB" id="A0A9E7RSV0"/>
<evidence type="ECO:0000256" key="2">
    <source>
        <dbReference type="ARBA" id="ARBA00022884"/>
    </source>
</evidence>
<dbReference type="InterPro" id="IPR041169">
    <property type="entry name" value="Alpha_helical"/>
</dbReference>
<dbReference type="EMBL" id="JAXUHJ010000005">
    <property type="protein sequence ID" value="MEJ8542394.1"/>
    <property type="molecule type" value="Genomic_DNA"/>
</dbReference>
<dbReference type="GO" id="GO:0000049">
    <property type="term" value="F:tRNA binding"/>
    <property type="evidence" value="ECO:0007669"/>
    <property type="project" value="UniProtKB-UniRule"/>
</dbReference>
<dbReference type="Gene3D" id="2.40.50.140">
    <property type="entry name" value="Nucleic acid-binding proteins"/>
    <property type="match status" value="1"/>
</dbReference>
<dbReference type="GeneID" id="58978992"/>
<organism evidence="6">
    <name type="scientific">Methanothermobacter wolfeii</name>
    <name type="common">Methanobacterium wolfei</name>
    <dbReference type="NCBI Taxonomy" id="145261"/>
    <lineage>
        <taxon>Archaea</taxon>
        <taxon>Methanobacteriati</taxon>
        <taxon>Methanobacteriota</taxon>
        <taxon>Methanomada group</taxon>
        <taxon>Methanobacteria</taxon>
        <taxon>Methanobacteriales</taxon>
        <taxon>Methanobacteriaceae</taxon>
        <taxon>Methanothermobacter</taxon>
    </lineage>
</organism>
<evidence type="ECO:0000256" key="3">
    <source>
        <dbReference type="PROSITE-ProRule" id="PRU00209"/>
    </source>
</evidence>